<dbReference type="AlphaFoldDB" id="A0A1Y2GYJ5"/>
<dbReference type="RefSeq" id="XP_021885107.1">
    <property type="nucleotide sequence ID" value="XM_022021305.1"/>
</dbReference>
<dbReference type="EMBL" id="MCFF01000004">
    <property type="protein sequence ID" value="ORZ27380.1"/>
    <property type="molecule type" value="Genomic_DNA"/>
</dbReference>
<comment type="caution">
    <text evidence="2">The sequence shown here is derived from an EMBL/GenBank/DDBJ whole genome shotgun (WGS) entry which is preliminary data.</text>
</comment>
<organism evidence="2 3">
    <name type="scientific">Lobosporangium transversale</name>
    <dbReference type="NCBI Taxonomy" id="64571"/>
    <lineage>
        <taxon>Eukaryota</taxon>
        <taxon>Fungi</taxon>
        <taxon>Fungi incertae sedis</taxon>
        <taxon>Mucoromycota</taxon>
        <taxon>Mortierellomycotina</taxon>
        <taxon>Mortierellomycetes</taxon>
        <taxon>Mortierellales</taxon>
        <taxon>Mortierellaceae</taxon>
        <taxon>Lobosporangium</taxon>
    </lineage>
</organism>
<reference evidence="2 3" key="1">
    <citation type="submission" date="2016-07" db="EMBL/GenBank/DDBJ databases">
        <title>Pervasive Adenine N6-methylation of Active Genes in Fungi.</title>
        <authorList>
            <consortium name="DOE Joint Genome Institute"/>
            <person name="Mondo S.J."/>
            <person name="Dannebaum R.O."/>
            <person name="Kuo R.C."/>
            <person name="Labutti K."/>
            <person name="Haridas S."/>
            <person name="Kuo A."/>
            <person name="Salamov A."/>
            <person name="Ahrendt S.R."/>
            <person name="Lipzen A."/>
            <person name="Sullivan W."/>
            <person name="Andreopoulos W.B."/>
            <person name="Clum A."/>
            <person name="Lindquist E."/>
            <person name="Daum C."/>
            <person name="Ramamoorthy G.K."/>
            <person name="Gryganskyi A."/>
            <person name="Culley D."/>
            <person name="Magnuson J.K."/>
            <person name="James T.Y."/>
            <person name="O'Malley M.A."/>
            <person name="Stajich J.E."/>
            <person name="Spatafora J.W."/>
            <person name="Visel A."/>
            <person name="Grigoriev I.V."/>
        </authorList>
    </citation>
    <scope>NUCLEOTIDE SEQUENCE [LARGE SCALE GENOMIC DNA]</scope>
    <source>
        <strain evidence="2 3">NRRL 3116</strain>
    </source>
</reference>
<feature type="signal peptide" evidence="1">
    <location>
        <begin position="1"/>
        <end position="18"/>
    </location>
</feature>
<dbReference type="PANTHER" id="PTHR40050">
    <property type="entry name" value="INNER SPORE COAT PROTEIN H"/>
    <property type="match status" value="1"/>
</dbReference>
<keyword evidence="1" id="KW-0732">Signal</keyword>
<dbReference type="STRING" id="64571.A0A1Y2GYJ5"/>
<feature type="chain" id="PRO_5012824634" evidence="1">
    <location>
        <begin position="19"/>
        <end position="552"/>
    </location>
</feature>
<dbReference type="PANTHER" id="PTHR40050:SF1">
    <property type="entry name" value="INNER SPORE COAT PROTEIN H"/>
    <property type="match status" value="1"/>
</dbReference>
<accession>A0A1Y2GYJ5</accession>
<dbReference type="InParanoid" id="A0A1Y2GYJ5"/>
<evidence type="ECO:0000313" key="3">
    <source>
        <dbReference type="Proteomes" id="UP000193648"/>
    </source>
</evidence>
<dbReference type="OrthoDB" id="10267127at2759"/>
<keyword evidence="3" id="KW-1185">Reference proteome</keyword>
<dbReference type="Proteomes" id="UP000193648">
    <property type="component" value="Unassembled WGS sequence"/>
</dbReference>
<name>A0A1Y2GYJ5_9FUNG</name>
<evidence type="ECO:0000313" key="2">
    <source>
        <dbReference type="EMBL" id="ORZ27380.1"/>
    </source>
</evidence>
<dbReference type="Pfam" id="PF08757">
    <property type="entry name" value="CotH"/>
    <property type="match status" value="1"/>
</dbReference>
<evidence type="ECO:0000256" key="1">
    <source>
        <dbReference type="SAM" id="SignalP"/>
    </source>
</evidence>
<gene>
    <name evidence="2" type="ORF">BCR41DRAFT_318060</name>
</gene>
<protein>
    <submittedName>
        <fullName evidence="2">Coth protein-domain-containing protein</fullName>
    </submittedName>
</protein>
<sequence length="552" mass="62855">MRIYTLSGLLALASFTFADVTYKVVGFPDTPDGYFGVLINGVLTPLTTTPETFPLWTGTVVGAKAYSGYRYLKLSPKGDIIQREKFLRVFQNKKAISTENEFFLREVTRTALPSLPQVYKDSRPKPSKAFDETQIATINLTPDPAAFADMVANPLDEERKAIKAGFRFISADTVYSAGEIKLKVSGHGSRKFKKLSLRVKFDDDKGETFFDRPIIKLRAQSFDPTMIREKLYIDNLNSIGVKTTQGAWVRVFVNGKPYGFYLMAEDIEPPYLRTTVHGGADVPEFGSLYQMGSHVLGLEATLQYQGPKTADYHPEIYENKELGANTKEEPMAQLIAFLKDLQEFDPSVGNGIKFWNARLDLDGYLRSMAMEYLGGAWDAYWWKGNNYFMYYNPLQARWQFLPTDFDSTFSDGKLNDVATTYKKFAARRLARPGKDHPLITKLIYKNKEINTLFESILLKITKDLFNPKVLEPRIDAYEKMIMEDVKWDYSLDRSKNPGKTFNFTIDDFHNSIKGPVSSVNNGIKPWIKYRAEDVPKQIKTTTVSIGLKTRIR</sequence>
<dbReference type="GeneID" id="33563149"/>
<dbReference type="InterPro" id="IPR014867">
    <property type="entry name" value="Spore_coat_CotH_CotH2/3/7"/>
</dbReference>
<proteinExistence type="predicted"/>